<feature type="region of interest" description="Disordered" evidence="1">
    <location>
        <begin position="1"/>
        <end position="84"/>
    </location>
</feature>
<comment type="caution">
    <text evidence="2">The sequence shown here is derived from an EMBL/GenBank/DDBJ whole genome shotgun (WGS) entry which is preliminary data.</text>
</comment>
<feature type="region of interest" description="Disordered" evidence="1">
    <location>
        <begin position="128"/>
        <end position="207"/>
    </location>
</feature>
<protein>
    <submittedName>
        <fullName evidence="2">Uncharacterized protein</fullName>
    </submittedName>
</protein>
<keyword evidence="3" id="KW-1185">Reference proteome</keyword>
<feature type="compositionally biased region" description="Polar residues" evidence="1">
    <location>
        <begin position="130"/>
        <end position="139"/>
    </location>
</feature>
<reference evidence="2 3" key="1">
    <citation type="journal article" date="2024" name="BMC Genomics">
        <title>De novo assembly and annotation of Popillia japonica's genome with initial clues to its potential as an invasive pest.</title>
        <authorList>
            <person name="Cucini C."/>
            <person name="Boschi S."/>
            <person name="Funari R."/>
            <person name="Cardaioli E."/>
            <person name="Iannotti N."/>
            <person name="Marturano G."/>
            <person name="Paoli F."/>
            <person name="Bruttini M."/>
            <person name="Carapelli A."/>
            <person name="Frati F."/>
            <person name="Nardi F."/>
        </authorList>
    </citation>
    <scope>NUCLEOTIDE SEQUENCE [LARGE SCALE GENOMIC DNA]</scope>
    <source>
        <strain evidence="2">DMR45628</strain>
    </source>
</reference>
<evidence type="ECO:0000256" key="1">
    <source>
        <dbReference type="SAM" id="MobiDB-lite"/>
    </source>
</evidence>
<dbReference type="AlphaFoldDB" id="A0AAW1LR97"/>
<dbReference type="EMBL" id="JASPKY010000115">
    <property type="protein sequence ID" value="KAK9736334.1"/>
    <property type="molecule type" value="Genomic_DNA"/>
</dbReference>
<proteinExistence type="predicted"/>
<dbReference type="Proteomes" id="UP001458880">
    <property type="component" value="Unassembled WGS sequence"/>
</dbReference>
<feature type="compositionally biased region" description="Polar residues" evidence="1">
    <location>
        <begin position="58"/>
        <end position="84"/>
    </location>
</feature>
<evidence type="ECO:0000313" key="2">
    <source>
        <dbReference type="EMBL" id="KAK9736334.1"/>
    </source>
</evidence>
<accession>A0AAW1LR97</accession>
<name>A0AAW1LR97_POPJA</name>
<feature type="compositionally biased region" description="Polar residues" evidence="1">
    <location>
        <begin position="188"/>
        <end position="205"/>
    </location>
</feature>
<sequence>MPTASRSVLSPSGTSPPSSSAYTYSNTEPPSPFQAECHRESHSSSFQQHTNVPVAASQPPSNFSIINQGHNTNGNSQGGNSVDNSEFKIFGQHVAAQLEKLPVVQALQPQEQILSLLTRARLEQLRDHSSMPTASRSVLSPSGTSPPSSSAYTYSNTEPPSPFQAECHRESHSSSFQQHTNVPVAASQPPSNFSIINQGHNTNGNSQGGVGLMTYFNSCQDN</sequence>
<evidence type="ECO:0000313" key="3">
    <source>
        <dbReference type="Proteomes" id="UP001458880"/>
    </source>
</evidence>
<organism evidence="2 3">
    <name type="scientific">Popillia japonica</name>
    <name type="common">Japanese beetle</name>
    <dbReference type="NCBI Taxonomy" id="7064"/>
    <lineage>
        <taxon>Eukaryota</taxon>
        <taxon>Metazoa</taxon>
        <taxon>Ecdysozoa</taxon>
        <taxon>Arthropoda</taxon>
        <taxon>Hexapoda</taxon>
        <taxon>Insecta</taxon>
        <taxon>Pterygota</taxon>
        <taxon>Neoptera</taxon>
        <taxon>Endopterygota</taxon>
        <taxon>Coleoptera</taxon>
        <taxon>Polyphaga</taxon>
        <taxon>Scarabaeiformia</taxon>
        <taxon>Scarabaeidae</taxon>
        <taxon>Rutelinae</taxon>
        <taxon>Popillia</taxon>
    </lineage>
</organism>
<feature type="compositionally biased region" description="Low complexity" evidence="1">
    <location>
        <begin position="10"/>
        <end position="25"/>
    </location>
</feature>
<gene>
    <name evidence="2" type="ORF">QE152_g12605</name>
</gene>
<feature type="compositionally biased region" description="Low complexity" evidence="1">
    <location>
        <begin position="140"/>
        <end position="155"/>
    </location>
</feature>